<dbReference type="AlphaFoldDB" id="A0A1I7YVC6"/>
<dbReference type="InterPro" id="IPR001506">
    <property type="entry name" value="Peptidase_M12A"/>
</dbReference>
<evidence type="ECO:0000313" key="3">
    <source>
        <dbReference type="Proteomes" id="UP000095287"/>
    </source>
</evidence>
<comment type="caution">
    <text evidence="1">Lacks conserved residue(s) required for the propagation of feature annotation.</text>
</comment>
<dbReference type="GO" id="GO:0006508">
    <property type="term" value="P:proteolysis"/>
    <property type="evidence" value="ECO:0007669"/>
    <property type="project" value="InterPro"/>
</dbReference>
<dbReference type="Proteomes" id="UP000095287">
    <property type="component" value="Unplaced"/>
</dbReference>
<keyword evidence="3" id="KW-1185">Reference proteome</keyword>
<proteinExistence type="predicted"/>
<sequence length="148" mass="17341">MTTDNNYNYGIAYDYRSVMHYFPEYVLPSCSWCRERRVQYILALSTLSFRDFATDPTRPVIYALNPAYQLSIGSHELPTFADIVMMNSHYACYGRRTKLSTRYQLNQFLQSLRTVLVFFIQKYINNGLMKSLASLAYEAFYTLEIGLQ</sequence>
<dbReference type="PROSITE" id="PS51864">
    <property type="entry name" value="ASTACIN"/>
    <property type="match status" value="1"/>
</dbReference>
<reference evidence="4" key="1">
    <citation type="submission" date="2016-11" db="UniProtKB">
        <authorList>
            <consortium name="WormBaseParasite"/>
        </authorList>
    </citation>
    <scope>IDENTIFICATION</scope>
</reference>
<protein>
    <submittedName>
        <fullName evidence="4">Peptidase M12A domain-containing protein</fullName>
    </submittedName>
</protein>
<dbReference type="GO" id="GO:0004222">
    <property type="term" value="F:metalloendopeptidase activity"/>
    <property type="evidence" value="ECO:0007669"/>
    <property type="project" value="InterPro"/>
</dbReference>
<organism evidence="3 4">
    <name type="scientific">Steinernema glaseri</name>
    <dbReference type="NCBI Taxonomy" id="37863"/>
    <lineage>
        <taxon>Eukaryota</taxon>
        <taxon>Metazoa</taxon>
        <taxon>Ecdysozoa</taxon>
        <taxon>Nematoda</taxon>
        <taxon>Chromadorea</taxon>
        <taxon>Rhabditida</taxon>
        <taxon>Tylenchina</taxon>
        <taxon>Panagrolaimomorpha</taxon>
        <taxon>Strongyloidoidea</taxon>
        <taxon>Steinernematidae</taxon>
        <taxon>Steinernema</taxon>
    </lineage>
</organism>
<accession>A0A1I7YVC6</accession>
<dbReference type="WBParaSite" id="L893_g20217.t1">
    <property type="protein sequence ID" value="L893_g20217.t1"/>
    <property type="gene ID" value="L893_g20217"/>
</dbReference>
<evidence type="ECO:0000259" key="2">
    <source>
        <dbReference type="PROSITE" id="PS51864"/>
    </source>
</evidence>
<evidence type="ECO:0000313" key="4">
    <source>
        <dbReference type="WBParaSite" id="L893_g20217.t1"/>
    </source>
</evidence>
<evidence type="ECO:0000256" key="1">
    <source>
        <dbReference type="PROSITE-ProRule" id="PRU01211"/>
    </source>
</evidence>
<name>A0A1I7YVC6_9BILA</name>
<dbReference type="Gene3D" id="3.40.390.10">
    <property type="entry name" value="Collagenase (Catalytic Domain)"/>
    <property type="match status" value="1"/>
</dbReference>
<feature type="domain" description="Peptidase M12A" evidence="2">
    <location>
        <begin position="1"/>
        <end position="93"/>
    </location>
</feature>
<dbReference type="InterPro" id="IPR024079">
    <property type="entry name" value="MetalloPept_cat_dom_sf"/>
</dbReference>